<name>A0ABD3B0D1_9GENT</name>
<evidence type="ECO:0000256" key="7">
    <source>
        <dbReference type="SAM" id="SignalP"/>
    </source>
</evidence>
<dbReference type="AlphaFoldDB" id="A0ABD3B0D1"/>
<feature type="chain" id="PRO_5044826822" description="Pectinesterase inhibitor domain-containing protein" evidence="7">
    <location>
        <begin position="21"/>
        <end position="216"/>
    </location>
</feature>
<dbReference type="Proteomes" id="UP001630127">
    <property type="component" value="Unassembled WGS sequence"/>
</dbReference>
<keyword evidence="3" id="KW-0964">Secreted</keyword>
<dbReference type="SMART" id="SM00856">
    <property type="entry name" value="PMEI"/>
    <property type="match status" value="1"/>
</dbReference>
<proteinExistence type="inferred from homology"/>
<dbReference type="PANTHER" id="PTHR31080">
    <property type="entry name" value="PECTINESTERASE INHIBITOR-LIKE"/>
    <property type="match status" value="1"/>
</dbReference>
<dbReference type="Pfam" id="PF04043">
    <property type="entry name" value="PMEI"/>
    <property type="match status" value="1"/>
</dbReference>
<dbReference type="CDD" id="cd15798">
    <property type="entry name" value="PMEI-like_3"/>
    <property type="match status" value="1"/>
</dbReference>
<dbReference type="InterPro" id="IPR006501">
    <property type="entry name" value="Pectinesterase_inhib_dom"/>
</dbReference>
<dbReference type="PANTHER" id="PTHR31080:SF12">
    <property type="entry name" value="PLANT INVERTASE_PECTIN METHYLESTERASE INHIBITOR"/>
    <property type="match status" value="1"/>
</dbReference>
<evidence type="ECO:0000313" key="9">
    <source>
        <dbReference type="EMBL" id="KAL3536977.1"/>
    </source>
</evidence>
<evidence type="ECO:0000256" key="3">
    <source>
        <dbReference type="ARBA" id="ARBA00022525"/>
    </source>
</evidence>
<keyword evidence="2" id="KW-0052">Apoplast</keyword>
<protein>
    <recommendedName>
        <fullName evidence="8">Pectinesterase inhibitor domain-containing protein</fullName>
    </recommendedName>
</protein>
<sequence>MAKFNFPLLFLLSIISTATATATATAVKSMSLNQQLHLRAFIKEQCRGTLYFQLCVHCLSIFANSTTRTPEQLAQVALKVSLVRARFARAYITKVAKDLRVKKITKDYQAVQDCLEQIDDGVEQLTNSVKELGRMSLASETDFFWHQSNIQTWMSTALTDALTCMDGISGHAMESKEKAIVRAKVLNVAQVTSNALALFNRYVARYRASDHSRTKP</sequence>
<dbReference type="EMBL" id="JBJUIK010000001">
    <property type="protein sequence ID" value="KAL3536977.1"/>
    <property type="molecule type" value="Genomic_DNA"/>
</dbReference>
<dbReference type="InterPro" id="IPR051955">
    <property type="entry name" value="PME_Inhibitor"/>
</dbReference>
<dbReference type="FunFam" id="1.20.140.40:FF:000006">
    <property type="entry name" value="Pectinesterase inhibitor 3"/>
    <property type="match status" value="1"/>
</dbReference>
<feature type="signal peptide" evidence="7">
    <location>
        <begin position="1"/>
        <end position="20"/>
    </location>
</feature>
<dbReference type="SUPFAM" id="SSF101148">
    <property type="entry name" value="Plant invertase/pectin methylesterase inhibitor"/>
    <property type="match status" value="1"/>
</dbReference>
<dbReference type="InterPro" id="IPR035513">
    <property type="entry name" value="Invertase/methylesterase_inhib"/>
</dbReference>
<dbReference type="NCBIfam" id="TIGR01614">
    <property type="entry name" value="PME_inhib"/>
    <property type="match status" value="1"/>
</dbReference>
<evidence type="ECO:0000256" key="6">
    <source>
        <dbReference type="ARBA" id="ARBA00038471"/>
    </source>
</evidence>
<evidence type="ECO:0000259" key="8">
    <source>
        <dbReference type="SMART" id="SM00856"/>
    </source>
</evidence>
<organism evidence="9 10">
    <name type="scientific">Cinchona calisaya</name>
    <dbReference type="NCBI Taxonomy" id="153742"/>
    <lineage>
        <taxon>Eukaryota</taxon>
        <taxon>Viridiplantae</taxon>
        <taxon>Streptophyta</taxon>
        <taxon>Embryophyta</taxon>
        <taxon>Tracheophyta</taxon>
        <taxon>Spermatophyta</taxon>
        <taxon>Magnoliopsida</taxon>
        <taxon>eudicotyledons</taxon>
        <taxon>Gunneridae</taxon>
        <taxon>Pentapetalae</taxon>
        <taxon>asterids</taxon>
        <taxon>lamiids</taxon>
        <taxon>Gentianales</taxon>
        <taxon>Rubiaceae</taxon>
        <taxon>Cinchonoideae</taxon>
        <taxon>Cinchoneae</taxon>
        <taxon>Cinchona</taxon>
    </lineage>
</organism>
<keyword evidence="10" id="KW-1185">Reference proteome</keyword>
<evidence type="ECO:0000256" key="5">
    <source>
        <dbReference type="ARBA" id="ARBA00023157"/>
    </source>
</evidence>
<dbReference type="Gene3D" id="1.20.140.40">
    <property type="entry name" value="Invertase/pectin methylesterase inhibitor family protein"/>
    <property type="match status" value="1"/>
</dbReference>
<reference evidence="9 10" key="1">
    <citation type="submission" date="2024-11" db="EMBL/GenBank/DDBJ databases">
        <title>A near-complete genome assembly of Cinchona calisaya.</title>
        <authorList>
            <person name="Lian D.C."/>
            <person name="Zhao X.W."/>
            <person name="Wei L."/>
        </authorList>
    </citation>
    <scope>NUCLEOTIDE SEQUENCE [LARGE SCALE GENOMIC DNA]</scope>
    <source>
        <tissue evidence="9">Nenye</tissue>
    </source>
</reference>
<accession>A0ABD3B0D1</accession>
<comment type="caution">
    <text evidence="9">The sequence shown here is derived from an EMBL/GenBank/DDBJ whole genome shotgun (WGS) entry which is preliminary data.</text>
</comment>
<evidence type="ECO:0000256" key="4">
    <source>
        <dbReference type="ARBA" id="ARBA00022729"/>
    </source>
</evidence>
<evidence type="ECO:0000256" key="2">
    <source>
        <dbReference type="ARBA" id="ARBA00022523"/>
    </source>
</evidence>
<comment type="subcellular location">
    <subcellularLocation>
        <location evidence="1">Secreted</location>
        <location evidence="1">Extracellular space</location>
        <location evidence="1">Apoplast</location>
    </subcellularLocation>
</comment>
<gene>
    <name evidence="9" type="ORF">ACH5RR_000343</name>
</gene>
<evidence type="ECO:0000256" key="1">
    <source>
        <dbReference type="ARBA" id="ARBA00004271"/>
    </source>
</evidence>
<feature type="domain" description="Pectinesterase inhibitor" evidence="8">
    <location>
        <begin position="37"/>
        <end position="198"/>
    </location>
</feature>
<keyword evidence="4 7" id="KW-0732">Signal</keyword>
<evidence type="ECO:0000313" key="10">
    <source>
        <dbReference type="Proteomes" id="UP001630127"/>
    </source>
</evidence>
<keyword evidence="5" id="KW-1015">Disulfide bond</keyword>
<dbReference type="GO" id="GO:0048046">
    <property type="term" value="C:apoplast"/>
    <property type="evidence" value="ECO:0007669"/>
    <property type="project" value="UniProtKB-SubCell"/>
</dbReference>
<comment type="similarity">
    <text evidence="6">Belongs to the PMEI family.</text>
</comment>